<protein>
    <submittedName>
        <fullName evidence="1">Acyl-CoA transferase</fullName>
    </submittedName>
</protein>
<gene>
    <name evidence="1" type="ORF">BOQ54_04770</name>
</gene>
<proteinExistence type="predicted"/>
<dbReference type="RefSeq" id="WP_071923401.1">
    <property type="nucleotide sequence ID" value="NZ_CP018095.1"/>
</dbReference>
<accession>A0AAC9JPD8</accession>
<dbReference type="KEGG" id="cdq:BOQ54_04770"/>
<keyword evidence="1" id="KW-0808">Transferase</keyword>
<keyword evidence="2" id="KW-1185">Reference proteome</keyword>
<dbReference type="EMBL" id="CP018095">
    <property type="protein sequence ID" value="APF36721.1"/>
    <property type="molecule type" value="Genomic_DNA"/>
</dbReference>
<dbReference type="AlphaFoldDB" id="A0AAC9JPD8"/>
<dbReference type="Proteomes" id="UP000182703">
    <property type="component" value="Chromosome"/>
</dbReference>
<name>A0AAC9JPD8_9HYPH</name>
<organism evidence="1 2">
    <name type="scientific">Chelatococcus daeguensis</name>
    <dbReference type="NCBI Taxonomy" id="444444"/>
    <lineage>
        <taxon>Bacteria</taxon>
        <taxon>Pseudomonadati</taxon>
        <taxon>Pseudomonadota</taxon>
        <taxon>Alphaproteobacteria</taxon>
        <taxon>Hyphomicrobiales</taxon>
        <taxon>Chelatococcaceae</taxon>
        <taxon>Chelatococcus</taxon>
    </lineage>
</organism>
<dbReference type="GO" id="GO:0016740">
    <property type="term" value="F:transferase activity"/>
    <property type="evidence" value="ECO:0007669"/>
    <property type="project" value="UniProtKB-KW"/>
</dbReference>
<sequence>MASKREQVLQALFDRLSGVVGPKVLRNEVLPERVPAGGVVILRDGDPGEPDVLLSPPEYVYAHRAEIEIVADGPTPAARDGTFDSIMLAIGTAIASDRTLGGLCDYIEAVAPEPIDLSVEGAPGLKAAVVPLVLHYGSADPLS</sequence>
<reference evidence="1 2" key="1">
    <citation type="submission" date="2016-11" db="EMBL/GenBank/DDBJ databases">
        <title>Complete genome sequence of the aerobically denitrifying bacterium Chelatococcus daeguensis TAD1.</title>
        <authorList>
            <person name="Yang Y."/>
            <person name="Huang S."/>
            <person name="Lin E."/>
        </authorList>
    </citation>
    <scope>NUCLEOTIDE SEQUENCE [LARGE SCALE GENOMIC DNA]</scope>
    <source>
        <strain evidence="1 2">TAD1</strain>
    </source>
</reference>
<evidence type="ECO:0000313" key="2">
    <source>
        <dbReference type="Proteomes" id="UP000182703"/>
    </source>
</evidence>
<evidence type="ECO:0000313" key="1">
    <source>
        <dbReference type="EMBL" id="APF36721.1"/>
    </source>
</evidence>